<dbReference type="KEGG" id="htq:FRZ44_43900"/>
<evidence type="ECO:0000313" key="5">
    <source>
        <dbReference type="EMBL" id="QEX19078.1"/>
    </source>
</evidence>
<dbReference type="RefSeq" id="WP_151179170.1">
    <property type="nucleotide sequence ID" value="NZ_CP042906.1"/>
</dbReference>
<dbReference type="Gene3D" id="3.40.50.2300">
    <property type="match status" value="2"/>
</dbReference>
<feature type="domain" description="Periplasmic binding protein" evidence="4">
    <location>
        <begin position="74"/>
        <end position="331"/>
    </location>
</feature>
<comment type="subcellular location">
    <subcellularLocation>
        <location evidence="1">Cell envelope</location>
    </subcellularLocation>
</comment>
<organism evidence="5 6">
    <name type="scientific">Hypericibacter terrae</name>
    <dbReference type="NCBI Taxonomy" id="2602015"/>
    <lineage>
        <taxon>Bacteria</taxon>
        <taxon>Pseudomonadati</taxon>
        <taxon>Pseudomonadota</taxon>
        <taxon>Alphaproteobacteria</taxon>
        <taxon>Rhodospirillales</taxon>
        <taxon>Dongiaceae</taxon>
        <taxon>Hypericibacter</taxon>
    </lineage>
</organism>
<proteinExistence type="inferred from homology"/>
<dbReference type="PANTHER" id="PTHR46847:SF1">
    <property type="entry name" value="D-ALLOSE-BINDING PERIPLASMIC PROTEIN-RELATED"/>
    <property type="match status" value="1"/>
</dbReference>
<protein>
    <submittedName>
        <fullName evidence="5">ABC transporter substrate-binding protein</fullName>
    </submittedName>
</protein>
<dbReference type="GO" id="GO:0030313">
    <property type="term" value="C:cell envelope"/>
    <property type="evidence" value="ECO:0007669"/>
    <property type="project" value="UniProtKB-SubCell"/>
</dbReference>
<dbReference type="Proteomes" id="UP000326202">
    <property type="component" value="Chromosome"/>
</dbReference>
<comment type="similarity">
    <text evidence="2">Belongs to the bacterial solute-binding protein 2 family.</text>
</comment>
<evidence type="ECO:0000256" key="1">
    <source>
        <dbReference type="ARBA" id="ARBA00004196"/>
    </source>
</evidence>
<evidence type="ECO:0000256" key="2">
    <source>
        <dbReference type="ARBA" id="ARBA00007639"/>
    </source>
</evidence>
<evidence type="ECO:0000256" key="3">
    <source>
        <dbReference type="ARBA" id="ARBA00022729"/>
    </source>
</evidence>
<gene>
    <name evidence="5" type="primary">rbsB</name>
    <name evidence="5" type="ORF">FRZ44_43900</name>
</gene>
<evidence type="ECO:0000313" key="6">
    <source>
        <dbReference type="Proteomes" id="UP000326202"/>
    </source>
</evidence>
<sequence length="446" mass="48507">MAKRLNPKLFPDYTQKKVVDGTMERLDLHGVSRRQFLSFASASAIAAATAASVGIPSIAVADPSGKIAHLIMTLQLEYCANADVGAHGAADALGLGFASFDGQLDSERQLNQFEQQIAAGVNGVMLHAPGGGSIKRIAQLANENKIWFDNTWGTLPWFTPFEAGDYYTMYAVPEEFSAERAVTVEVCKAIMDKFGGGTVVGVTGIEGNSTDTIRSRGRDDAFKDFPKIKFAGSLPGKWNREDSQKAMEDLISRYPNIVGVIAQNDDVADGCMAALRAAGMQPGKDVFLSGADGTTGGAEAIKQGKLLTTSANVPAYMGALLATRLYDVMNGWKPRASERMMSWRSVAMTKDNVDAYLTRYVNNGDVAPFDYEKLSKVKHPNDWDPQAELFPMDIDREWGGIPKPDGWDYPAAYRDAHANGEAKAVQEEYKAHYKIDFFGPSPMKKA</sequence>
<dbReference type="EMBL" id="CP042906">
    <property type="protein sequence ID" value="QEX19078.1"/>
    <property type="molecule type" value="Genomic_DNA"/>
</dbReference>
<dbReference type="InterPro" id="IPR028082">
    <property type="entry name" value="Peripla_BP_I"/>
</dbReference>
<dbReference type="SUPFAM" id="SSF53822">
    <property type="entry name" value="Periplasmic binding protein-like I"/>
    <property type="match status" value="1"/>
</dbReference>
<keyword evidence="3" id="KW-0732">Signal</keyword>
<dbReference type="InterPro" id="IPR025997">
    <property type="entry name" value="SBP_2_dom"/>
</dbReference>
<dbReference type="InterPro" id="IPR006311">
    <property type="entry name" value="TAT_signal"/>
</dbReference>
<reference evidence="5 6" key="1">
    <citation type="submission" date="2019-08" db="EMBL/GenBank/DDBJ databases">
        <title>Hyperibacter terrae gen. nov., sp. nov. and Hyperibacter viscosus sp. nov., two new members in the family Rhodospirillaceae isolated from the rhizosphere of Hypericum perforatum.</title>
        <authorList>
            <person name="Noviana Z."/>
        </authorList>
    </citation>
    <scope>NUCLEOTIDE SEQUENCE [LARGE SCALE GENOMIC DNA]</scope>
    <source>
        <strain evidence="5 6">R5913</strain>
    </source>
</reference>
<name>A0A5J6MNA7_9PROT</name>
<dbReference type="CDD" id="cd01536">
    <property type="entry name" value="PBP1_ABC_sugar_binding-like"/>
    <property type="match status" value="1"/>
</dbReference>
<accession>A0A5J6MNA7</accession>
<dbReference type="GO" id="GO:0030246">
    <property type="term" value="F:carbohydrate binding"/>
    <property type="evidence" value="ECO:0007669"/>
    <property type="project" value="UniProtKB-ARBA"/>
</dbReference>
<dbReference type="OrthoDB" id="9773673at2"/>
<dbReference type="PROSITE" id="PS51318">
    <property type="entry name" value="TAT"/>
    <property type="match status" value="1"/>
</dbReference>
<dbReference type="PANTHER" id="PTHR46847">
    <property type="entry name" value="D-ALLOSE-BINDING PERIPLASMIC PROTEIN-RELATED"/>
    <property type="match status" value="1"/>
</dbReference>
<dbReference type="Pfam" id="PF13407">
    <property type="entry name" value="Peripla_BP_4"/>
    <property type="match status" value="1"/>
</dbReference>
<dbReference type="AlphaFoldDB" id="A0A5J6MNA7"/>
<keyword evidence="6" id="KW-1185">Reference proteome</keyword>
<evidence type="ECO:0000259" key="4">
    <source>
        <dbReference type="Pfam" id="PF13407"/>
    </source>
</evidence>